<feature type="region of interest" description="Disordered" evidence="9">
    <location>
        <begin position="681"/>
        <end position="723"/>
    </location>
</feature>
<keyword evidence="2" id="KW-0217">Developmental protein</keyword>
<feature type="compositionally biased region" description="Low complexity" evidence="9">
    <location>
        <begin position="831"/>
        <end position="873"/>
    </location>
</feature>
<protein>
    <recommendedName>
        <fullName evidence="10">cGMP-dependent protein kinase interacting domain-containing protein</fullName>
    </recommendedName>
</protein>
<keyword evidence="8" id="KW-0175">Coiled coil</keyword>
<feature type="region of interest" description="Disordered" evidence="9">
    <location>
        <begin position="440"/>
        <end position="467"/>
    </location>
</feature>
<feature type="compositionally biased region" description="Basic and acidic residues" evidence="9">
    <location>
        <begin position="440"/>
        <end position="449"/>
    </location>
</feature>
<dbReference type="PROSITE" id="PS50297">
    <property type="entry name" value="ANK_REP_REGION"/>
    <property type="match status" value="2"/>
</dbReference>
<dbReference type="GO" id="GO:0005737">
    <property type="term" value="C:cytoplasm"/>
    <property type="evidence" value="ECO:0007669"/>
    <property type="project" value="UniProtKB-SubCell"/>
</dbReference>
<dbReference type="Gene3D" id="1.25.40.20">
    <property type="entry name" value="Ankyrin repeat-containing domain"/>
    <property type="match status" value="1"/>
</dbReference>
<evidence type="ECO:0000256" key="3">
    <source>
        <dbReference type="ARBA" id="ARBA00022490"/>
    </source>
</evidence>
<dbReference type="SUPFAM" id="SSF48403">
    <property type="entry name" value="Ankyrin repeat"/>
    <property type="match status" value="1"/>
</dbReference>
<keyword evidence="12" id="KW-1185">Reference proteome</keyword>
<dbReference type="AlphaFoldDB" id="A0AAN9THX4"/>
<dbReference type="Proteomes" id="UP001367676">
    <property type="component" value="Unassembled WGS sequence"/>
</dbReference>
<dbReference type="Gene3D" id="6.10.140.390">
    <property type="match status" value="1"/>
</dbReference>
<keyword evidence="5 7" id="KW-0040">ANK repeat</keyword>
<comment type="similarity">
    <text evidence="6">Belongs to the NRARP family.</text>
</comment>
<reference evidence="11 12" key="1">
    <citation type="submission" date="2024-03" db="EMBL/GenBank/DDBJ databases">
        <title>Adaptation during the transition from Ophiocordyceps entomopathogen to insect associate is accompanied by gene loss and intensified selection.</title>
        <authorList>
            <person name="Ward C.M."/>
            <person name="Onetto C.A."/>
            <person name="Borneman A.R."/>
        </authorList>
    </citation>
    <scope>NUCLEOTIDE SEQUENCE [LARGE SCALE GENOMIC DNA]</scope>
    <source>
        <strain evidence="11">AWRI1</strain>
        <tissue evidence="11">Single Adult Female</tissue>
    </source>
</reference>
<feature type="repeat" description="ANK" evidence="7">
    <location>
        <begin position="46"/>
        <end position="78"/>
    </location>
</feature>
<proteinExistence type="inferred from homology"/>
<name>A0AAN9THX4_9HEMI</name>
<evidence type="ECO:0000256" key="1">
    <source>
        <dbReference type="ARBA" id="ARBA00004496"/>
    </source>
</evidence>
<evidence type="ECO:0000259" key="10">
    <source>
        <dbReference type="Pfam" id="PF15898"/>
    </source>
</evidence>
<dbReference type="SMART" id="SM00248">
    <property type="entry name" value="ANK"/>
    <property type="match status" value="2"/>
</dbReference>
<dbReference type="EMBL" id="JBBCAQ010000022">
    <property type="protein sequence ID" value="KAK7590544.1"/>
    <property type="molecule type" value="Genomic_DNA"/>
</dbReference>
<evidence type="ECO:0000256" key="7">
    <source>
        <dbReference type="PROSITE-ProRule" id="PRU00023"/>
    </source>
</evidence>
<feature type="compositionally biased region" description="Basic and acidic residues" evidence="9">
    <location>
        <begin position="199"/>
        <end position="214"/>
    </location>
</feature>
<keyword evidence="3" id="KW-0963">Cytoplasm</keyword>
<dbReference type="Pfam" id="PF12796">
    <property type="entry name" value="Ank_2"/>
    <property type="match status" value="1"/>
</dbReference>
<sequence>MLQNNNRPRQRIDPDEARNKEERVMLQHAREWLNSGKFEDIPHDKTGATALHVAASKGYIKVMDTLIQAGADVNAEDYDGWTPLHAAAHWGQKEACEILVENFCDMDKKNYVGQTAFDVSEGEMVRLLEELRKKHLSLQKERKDIVKETPPKKSRLSLNEKDMPPYNQLIIEDVISSMDTVPIVELTVETEKKARSKIMEENDKNVRLSNEEKQVPSLPDTTPKVPINSVPAPQSPKPTLEDEDARVPSWRKTTSLRNAIKTPFRFEDEKPWLNSVSGDRNDEKTPEVALRRTQSFEADDKFYRRYCELKAKIESGNTLPVLIPPANNTNTLPMRSASLKEKQRRGLTHEDIKVPATSTLPTNTATSITTSIPSSTIQETVPAVNSFSNHSSIRSAIKNGLNNIIAGEPTTMSAPSTPTASKLSPGNIFKNFFKSFVPPVRDEESETQRKAHAKRVRETRRSTQGVTLEEIKSAEQLVKKKQQQQQQLQQVSSQLNSSTPTTEQTQNADTYMQNSEPASISVSATITTGTTTVPQCNKNTNERRPSWRLRIDNGCKFMLEDVRHNDKDSESTKENMSPSWSSTQPATNELIDTASVTIPLRKSSKTSEDSEPVKTEKDKTLPTAQPINPRRKRTKRRSTGNVSFDPDEENDRLNCDNNEVNDIADNDRRSVDALGVRLSAMSYRQRSSSSSRRSQRPNSFSGTSSTPSSRLRSAYPSASGGIGTTSSGISSAYGIYGSSPSSPSSWSSSATGSSYPSSLTTYGGTTSGYGGLTLPNPNTFPSHGLSTYFGNYGGRSSSPSSPSYLSSRTSFGLSPFSSGSSGISNSNQYTSPYASSSLSSAPNTSRSSDLPYVSSRPLSTASSLSGSAKSVVSEGYASGTGEKSGPPSRLSSTSSLGDADYSNRSPVTSSPNENGELDYKKLYEETLSDNERLREKLKRTEDELDDYKLRLSDSSKSSVSNANLNCAVLTLCMQANKNSLSELEKRERRAMERKLSEMEEELKQLQKLKAENERLRAENRALTRVVSKLTTSANAVK</sequence>
<dbReference type="Pfam" id="PF15898">
    <property type="entry name" value="PRKG1_interact"/>
    <property type="match status" value="1"/>
</dbReference>
<gene>
    <name evidence="11" type="ORF">V9T40_002157</name>
</gene>
<feature type="repeat" description="ANK" evidence="7">
    <location>
        <begin position="79"/>
        <end position="111"/>
    </location>
</feature>
<feature type="compositionally biased region" description="Polar residues" evidence="9">
    <location>
        <begin position="574"/>
        <end position="587"/>
    </location>
</feature>
<feature type="compositionally biased region" description="Basic residues" evidence="9">
    <location>
        <begin position="629"/>
        <end position="638"/>
    </location>
</feature>
<feature type="compositionally biased region" description="Low complexity" evidence="9">
    <location>
        <begin position="884"/>
        <end position="897"/>
    </location>
</feature>
<dbReference type="GO" id="GO:0019208">
    <property type="term" value="F:phosphatase regulator activity"/>
    <property type="evidence" value="ECO:0007669"/>
    <property type="project" value="TreeGrafter"/>
</dbReference>
<evidence type="ECO:0000256" key="6">
    <source>
        <dbReference type="ARBA" id="ARBA00038386"/>
    </source>
</evidence>
<evidence type="ECO:0000256" key="8">
    <source>
        <dbReference type="SAM" id="Coils"/>
    </source>
</evidence>
<comment type="caution">
    <text evidence="11">The sequence shown here is derived from an EMBL/GenBank/DDBJ whole genome shotgun (WGS) entry which is preliminary data.</text>
</comment>
<evidence type="ECO:0000313" key="12">
    <source>
        <dbReference type="Proteomes" id="UP001367676"/>
    </source>
</evidence>
<evidence type="ECO:0000256" key="2">
    <source>
        <dbReference type="ARBA" id="ARBA00022473"/>
    </source>
</evidence>
<feature type="domain" description="cGMP-dependent protein kinase interacting" evidence="10">
    <location>
        <begin position="918"/>
        <end position="1030"/>
    </location>
</feature>
<feature type="compositionally biased region" description="Basic and acidic residues" evidence="9">
    <location>
        <begin position="605"/>
        <end position="620"/>
    </location>
</feature>
<evidence type="ECO:0000256" key="5">
    <source>
        <dbReference type="ARBA" id="ARBA00023043"/>
    </source>
</evidence>
<feature type="compositionally biased region" description="Basic and acidic residues" evidence="9">
    <location>
        <begin position="563"/>
        <end position="573"/>
    </location>
</feature>
<organism evidence="11 12">
    <name type="scientific">Parthenolecanium corni</name>
    <dbReference type="NCBI Taxonomy" id="536013"/>
    <lineage>
        <taxon>Eukaryota</taxon>
        <taxon>Metazoa</taxon>
        <taxon>Ecdysozoa</taxon>
        <taxon>Arthropoda</taxon>
        <taxon>Hexapoda</taxon>
        <taxon>Insecta</taxon>
        <taxon>Pterygota</taxon>
        <taxon>Neoptera</taxon>
        <taxon>Paraneoptera</taxon>
        <taxon>Hemiptera</taxon>
        <taxon>Sternorrhyncha</taxon>
        <taxon>Coccoidea</taxon>
        <taxon>Coccidae</taxon>
        <taxon>Parthenolecanium</taxon>
    </lineage>
</organism>
<dbReference type="GO" id="GO:0004857">
    <property type="term" value="F:enzyme inhibitor activity"/>
    <property type="evidence" value="ECO:0007669"/>
    <property type="project" value="TreeGrafter"/>
</dbReference>
<dbReference type="CDD" id="cd21930">
    <property type="entry name" value="IPD_PPP1R12"/>
    <property type="match status" value="1"/>
</dbReference>
<dbReference type="InterPro" id="IPR002110">
    <property type="entry name" value="Ankyrin_rpt"/>
</dbReference>
<feature type="coiled-coil region" evidence="8">
    <location>
        <begin position="920"/>
        <end position="1025"/>
    </location>
</feature>
<feature type="region of interest" description="Disordered" evidence="9">
    <location>
        <begin position="831"/>
        <end position="919"/>
    </location>
</feature>
<dbReference type="GO" id="GO:0019901">
    <property type="term" value="F:protein kinase binding"/>
    <property type="evidence" value="ECO:0007669"/>
    <property type="project" value="InterPro"/>
</dbReference>
<feature type="region of interest" description="Disordered" evidence="9">
    <location>
        <begin position="489"/>
        <end position="508"/>
    </location>
</feature>
<keyword evidence="4" id="KW-0677">Repeat</keyword>
<dbReference type="Gene3D" id="6.10.250.1820">
    <property type="match status" value="1"/>
</dbReference>
<feature type="compositionally biased region" description="Polar residues" evidence="9">
    <location>
        <begin position="496"/>
        <end position="508"/>
    </location>
</feature>
<dbReference type="PROSITE" id="PS50088">
    <property type="entry name" value="ANK_REPEAT"/>
    <property type="match status" value="2"/>
</dbReference>
<feature type="region of interest" description="Disordered" evidence="9">
    <location>
        <begin position="199"/>
        <end position="247"/>
    </location>
</feature>
<evidence type="ECO:0000256" key="4">
    <source>
        <dbReference type="ARBA" id="ARBA00022737"/>
    </source>
</evidence>
<dbReference type="InterPro" id="IPR031775">
    <property type="entry name" value="PRKG1_interact"/>
</dbReference>
<comment type="subcellular location">
    <subcellularLocation>
        <location evidence="1">Cytoplasm</location>
    </subcellularLocation>
</comment>
<feature type="compositionally biased region" description="Polar residues" evidence="9">
    <location>
        <begin position="902"/>
        <end position="913"/>
    </location>
</feature>
<feature type="region of interest" description="Disordered" evidence="9">
    <location>
        <begin position="563"/>
        <end position="666"/>
    </location>
</feature>
<evidence type="ECO:0000313" key="11">
    <source>
        <dbReference type="EMBL" id="KAK7590544.1"/>
    </source>
</evidence>
<dbReference type="PANTHER" id="PTHR24179:SF21">
    <property type="entry name" value="MYOSIN BINDING SUBUNIT, ISOFORM O"/>
    <property type="match status" value="1"/>
</dbReference>
<evidence type="ECO:0000256" key="9">
    <source>
        <dbReference type="SAM" id="MobiDB-lite"/>
    </source>
</evidence>
<dbReference type="PANTHER" id="PTHR24179">
    <property type="entry name" value="PROTEIN PHOSPHATASE 1 REGULATORY SUBUNIT 12"/>
    <property type="match status" value="1"/>
</dbReference>
<dbReference type="InterPro" id="IPR036770">
    <property type="entry name" value="Ankyrin_rpt-contain_sf"/>
</dbReference>
<accession>A0AAN9THX4</accession>
<dbReference type="FunFam" id="1.25.40.20:FF:000004">
    <property type="entry name" value="Phosphatase 1 regulatory subunit 12A"/>
    <property type="match status" value="1"/>
</dbReference>
<dbReference type="InterPro" id="IPR051226">
    <property type="entry name" value="PP1_Regulatory_Subunit"/>
</dbReference>